<evidence type="ECO:0000256" key="2">
    <source>
        <dbReference type="PIRSR" id="PIRSR637460-2"/>
    </source>
</evidence>
<evidence type="ECO:0000313" key="7">
    <source>
        <dbReference type="EMBL" id="GIG11800.1"/>
    </source>
</evidence>
<keyword evidence="8" id="KW-1185">Reference proteome</keyword>
<name>A0A8J3LBX4_9ACTN</name>
<evidence type="ECO:0000259" key="6">
    <source>
        <dbReference type="Pfam" id="PF25275"/>
    </source>
</evidence>
<proteinExistence type="predicted"/>
<evidence type="ECO:0000259" key="4">
    <source>
        <dbReference type="Pfam" id="PF13472"/>
    </source>
</evidence>
<dbReference type="Pfam" id="PF13472">
    <property type="entry name" value="Lipase_GDSL_2"/>
    <property type="match status" value="1"/>
</dbReference>
<feature type="disulfide bond" evidence="2">
    <location>
        <begin position="1214"/>
        <end position="1271"/>
    </location>
</feature>
<dbReference type="GO" id="GO:0019433">
    <property type="term" value="P:triglyceride catabolic process"/>
    <property type="evidence" value="ECO:0007669"/>
    <property type="project" value="TreeGrafter"/>
</dbReference>
<protein>
    <recommendedName>
        <fullName evidence="9">SGNH hydrolase-type esterase domain-containing protein</fullName>
    </recommendedName>
</protein>
<feature type="domain" description="SGNH hydrolase-type esterase" evidence="4">
    <location>
        <begin position="1074"/>
        <end position="1309"/>
    </location>
</feature>
<dbReference type="InterPro" id="IPR033803">
    <property type="entry name" value="CBD-like_Golvesin-Xly"/>
</dbReference>
<gene>
    <name evidence="7" type="ORF">Cme02nite_01320</name>
</gene>
<dbReference type="EMBL" id="BONJ01000001">
    <property type="protein sequence ID" value="GIG11800.1"/>
    <property type="molecule type" value="Genomic_DNA"/>
</dbReference>
<feature type="domain" description="Deoxyribonuclease NucA/NucB" evidence="5">
    <location>
        <begin position="1428"/>
        <end position="1497"/>
    </location>
</feature>
<dbReference type="GO" id="GO:0004806">
    <property type="term" value="F:triacylglycerol lipase activity"/>
    <property type="evidence" value="ECO:0007669"/>
    <property type="project" value="TreeGrafter"/>
</dbReference>
<dbReference type="Proteomes" id="UP000660339">
    <property type="component" value="Unassembled WGS sequence"/>
</dbReference>
<dbReference type="InterPro" id="IPR036514">
    <property type="entry name" value="SGNH_hydro_sf"/>
</dbReference>
<evidence type="ECO:0000313" key="8">
    <source>
        <dbReference type="Proteomes" id="UP000660339"/>
    </source>
</evidence>
<dbReference type="PANTHER" id="PTHR37981">
    <property type="entry name" value="LIPASE 2"/>
    <property type="match status" value="1"/>
</dbReference>
<dbReference type="InterPro" id="IPR029476">
    <property type="entry name" value="DNase_NucA_NucB"/>
</dbReference>
<dbReference type="SUPFAM" id="SSF53955">
    <property type="entry name" value="Lysozyme-like"/>
    <property type="match status" value="1"/>
</dbReference>
<dbReference type="Gene3D" id="1.10.530.10">
    <property type="match status" value="1"/>
</dbReference>
<accession>A0A8J3LBX4</accession>
<comment type="caution">
    <text evidence="7">The sequence shown here is derived from an EMBL/GenBank/DDBJ whole genome shotgun (WGS) entry which is preliminary data.</text>
</comment>
<feature type="disulfide bond" evidence="2">
    <location>
        <begin position="1028"/>
        <end position="1065"/>
    </location>
</feature>
<dbReference type="Gene3D" id="3.40.50.1110">
    <property type="entry name" value="SGNH hydrolase"/>
    <property type="match status" value="1"/>
</dbReference>
<dbReference type="CDD" id="cd01823">
    <property type="entry name" value="SEST_like"/>
    <property type="match status" value="1"/>
</dbReference>
<dbReference type="PANTHER" id="PTHR37981:SF1">
    <property type="entry name" value="SGNH HYDROLASE-TYPE ESTERASE DOMAIN-CONTAINING PROTEIN"/>
    <property type="match status" value="1"/>
</dbReference>
<evidence type="ECO:0000256" key="1">
    <source>
        <dbReference type="PIRSR" id="PIRSR637460-1"/>
    </source>
</evidence>
<organism evidence="7 8">
    <name type="scientific">Catellatospora methionotrophica</name>
    <dbReference type="NCBI Taxonomy" id="121620"/>
    <lineage>
        <taxon>Bacteria</taxon>
        <taxon>Bacillati</taxon>
        <taxon>Actinomycetota</taxon>
        <taxon>Actinomycetes</taxon>
        <taxon>Micromonosporales</taxon>
        <taxon>Micromonosporaceae</taxon>
        <taxon>Catellatospora</taxon>
    </lineage>
</organism>
<dbReference type="Pfam" id="PF25275">
    <property type="entry name" value="Golvesin_C"/>
    <property type="match status" value="1"/>
</dbReference>
<reference evidence="7" key="1">
    <citation type="submission" date="2021-01" db="EMBL/GenBank/DDBJ databases">
        <title>Whole genome shotgun sequence of Catellatospora methionotrophica NBRC 14553.</title>
        <authorList>
            <person name="Komaki H."/>
            <person name="Tamura T."/>
        </authorList>
    </citation>
    <scope>NUCLEOTIDE SEQUENCE</scope>
    <source>
        <strain evidence="7">NBRC 14553</strain>
    </source>
</reference>
<feature type="active site" description="Nucleophile" evidence="1">
    <location>
        <position position="999"/>
    </location>
</feature>
<dbReference type="InterPro" id="IPR037460">
    <property type="entry name" value="SEST-like"/>
</dbReference>
<evidence type="ECO:0000259" key="5">
    <source>
        <dbReference type="Pfam" id="PF14040"/>
    </source>
</evidence>
<feature type="domain" description="Golvesin/Xly CBD-like" evidence="6">
    <location>
        <begin position="886"/>
        <end position="984"/>
    </location>
</feature>
<evidence type="ECO:0000256" key="3">
    <source>
        <dbReference type="SAM" id="MobiDB-lite"/>
    </source>
</evidence>
<dbReference type="Pfam" id="PF14040">
    <property type="entry name" value="DNase_NucA_NucB"/>
    <property type="match status" value="1"/>
</dbReference>
<dbReference type="SUPFAM" id="SSF52266">
    <property type="entry name" value="SGNH hydrolase"/>
    <property type="match status" value="1"/>
</dbReference>
<evidence type="ECO:0008006" key="9">
    <source>
        <dbReference type="Google" id="ProtNLM"/>
    </source>
</evidence>
<feature type="active site" evidence="1">
    <location>
        <position position="1301"/>
    </location>
</feature>
<sequence length="1528" mass="162408">MALLLSMGVLGAQAAPEGAGPPPGDPATVTTVGGVTNSVAAERRDTVLPKGWRTSADTAWTTSGDATGLHVLVATARSGYTWQTAATLAEPGFDTDMWIGNACLTGSGRRLVVAYAPRTFTNKADLFDRGAFTAVVDLQTGAVRKLSVQSSLAYFNPGCGAGETAVISQFGGDRADDPAPTAIRSRLFTVDSATGKLSTPIGLRTEVTSAVPTSDGIVAAGPGRLVRVGTDGTTKPLAPTTGVAFRLVPDGSGQVTFAEHDGVKVRVRHTSTATAAPAALLAEGDLTELGLTRGANGKAFVTGRPTRVAALPGSVRVLDVPVGSEPSSTGALALTRVSVAAGVDPRLAVDPQAGARTVTVQAKVLAGGARLDFRVGPHVSGANAAAGTAVNPLLLGAAPAGAGLRLKTATTTSSADNPVDAERYCSVPRNDPRNQAMQPKPRQVEWAVDQAITNSLHLARPADWKNLGMPAYTPQGLFPSIPLIGGGRVPAQIMLGIIAQESNMWQASRFALPGVTANPLIGNFYGREIYNANPDDDWAINWTKSDCGYGLTQVTDHMRLAGHEKGPDDTAWTYQTQRAVALDFATNIAAGLRILQDKWNQTRQGGLMIHDGNPAALENWFFAVWAYNSGYHPQSEAAANNGAWGVGWGNNPINPRFNPQRKAFLEVSYDDARNPQWWPYPEKIMGWAGHPIEASETPETTVAGYRAAWWTTAEARASVKPPLTKFCDATNDCVPGALFPPNEEDVVGEPAGPCGHIDDAGWYDLKCWFNRPVGWQTDPGASCSRCGNEVLRFDPGYAYQDDGTSFPPRCDLTGLPAGARIVDDVADDIRSVRTGCPRNFTNAGTFALDFAGDSAGNRPSKIDFHQVGAGFGGHLWRAYTRVQGANGGSLKVTGTWSASQAINGWTRIMVSVPDHGAWTRQAKYVVNLGNGQTRYRVVNQAWREHRWIDLGVFPVNGKPSVSLSTETSDGRGEDAIIFDAVAFVPTQAPSAIYVAMGDSYSSGEGAAPYDRNSDYLHTVSDGEDKNACHRSRDDAYPRKVTLPGHAAPIAQEAAEGKASFGFIACSGAMTVSLTRDAVNNPPTADDLRGSTSWGAADQHFGEVAQVDQGYLDVDTTLVTVSIGGNDARFGDVLNGCVMTLGNCYDSDYRLTRDVHGTDVVDPAPLKDYQSNLIRNQLPQHLKAVYRAIRAKAPNAKILVMGYPQMFPNLPSEGCYNLGPQTQSFLNSLAGLLTTTIAKAVQEVKDEGANIRFVEPNTTWLVGVGQNSHAACPATPNSWLNALTATSTTGSGSATPGAGSFHPTVAGYRAYADLANSALQGYSHRAMVSQRIFNYVASRSSDGWQITQAQADEAALRCLNLAARSGLTGDPCMSVPILFPTATDANGAAINDDDAIIGNPQWLLNRYVSGAQKEAVLSRSWMNLVGVGQTTCPTPRPTGYQCDEYPFYSSERGGVWDMFYGETSTNSTRLRLVPTAENRAEGTMLGAMYTKCQMTSGTYEPTQGTLKTHGQPYLTIPLLFSPPKTFYVC</sequence>
<feature type="region of interest" description="Disordered" evidence="3">
    <location>
        <begin position="409"/>
        <end position="440"/>
    </location>
</feature>
<dbReference type="InterPro" id="IPR013830">
    <property type="entry name" value="SGNH_hydro"/>
</dbReference>
<keyword evidence="2" id="KW-1015">Disulfide bond</keyword>
<dbReference type="InterPro" id="IPR023346">
    <property type="entry name" value="Lysozyme-like_dom_sf"/>
</dbReference>